<keyword evidence="3" id="KW-1185">Reference proteome</keyword>
<feature type="compositionally biased region" description="Pro residues" evidence="1">
    <location>
        <begin position="111"/>
        <end position="122"/>
    </location>
</feature>
<evidence type="ECO:0000313" key="2">
    <source>
        <dbReference type="Ensembl" id="ENSPSTP00000026040.1"/>
    </source>
</evidence>
<sequence length="245" mass="26303">LTWCFSPLPFSPGALLQAPRSTVQPRSRGSPLSRAADRAVSLPEWFQSEVGAGRYRGLLREQARARGPGTPRPPQRCARGPRLGPPVCRRSRCEAKPLPRAPRRQRRAGAVPPPLPVSPPAGGPSCLTSAGAAEDGRGAARCAAAPPHRAGRCRVFAPLALPQRSRRTALSAGLGAAGGPAPRTAMSCSADAAKEKLLWNVKKEVKQIMEEAVTRKFVHEDSSHIIALCELSVEDREAFEHERGW</sequence>
<protein>
    <submittedName>
        <fullName evidence="2">Uncharacterized protein</fullName>
    </submittedName>
</protein>
<name>A0A8C9G9J7_PAVCR</name>
<dbReference type="InterPro" id="IPR037213">
    <property type="entry name" value="Run_dom_sf"/>
</dbReference>
<reference evidence="2" key="1">
    <citation type="submission" date="2025-08" db="UniProtKB">
        <authorList>
            <consortium name="Ensembl"/>
        </authorList>
    </citation>
    <scope>IDENTIFICATION</scope>
</reference>
<dbReference type="Ensembl" id="ENSPSTT00000027395.1">
    <property type="protein sequence ID" value="ENSPSTP00000026040.1"/>
    <property type="gene ID" value="ENSPSTG00000019133.1"/>
</dbReference>
<feature type="region of interest" description="Disordered" evidence="1">
    <location>
        <begin position="15"/>
        <end position="39"/>
    </location>
</feature>
<evidence type="ECO:0000256" key="1">
    <source>
        <dbReference type="SAM" id="MobiDB-lite"/>
    </source>
</evidence>
<proteinExistence type="predicted"/>
<evidence type="ECO:0000313" key="3">
    <source>
        <dbReference type="Proteomes" id="UP000694428"/>
    </source>
</evidence>
<accession>A0A8C9G9J7</accession>
<dbReference type="Proteomes" id="UP000694428">
    <property type="component" value="Unplaced"/>
</dbReference>
<reference evidence="2" key="2">
    <citation type="submission" date="2025-09" db="UniProtKB">
        <authorList>
            <consortium name="Ensembl"/>
        </authorList>
    </citation>
    <scope>IDENTIFICATION</scope>
</reference>
<dbReference type="Gene3D" id="1.20.58.900">
    <property type="match status" value="1"/>
</dbReference>
<dbReference type="AlphaFoldDB" id="A0A8C9G9J7"/>
<organism evidence="2 3">
    <name type="scientific">Pavo cristatus</name>
    <name type="common">Indian peafowl</name>
    <name type="synonym">Blue peafowl</name>
    <dbReference type="NCBI Taxonomy" id="9049"/>
    <lineage>
        <taxon>Eukaryota</taxon>
        <taxon>Metazoa</taxon>
        <taxon>Chordata</taxon>
        <taxon>Craniata</taxon>
        <taxon>Vertebrata</taxon>
        <taxon>Euteleostomi</taxon>
        <taxon>Archelosauria</taxon>
        <taxon>Archosauria</taxon>
        <taxon>Dinosauria</taxon>
        <taxon>Saurischia</taxon>
        <taxon>Theropoda</taxon>
        <taxon>Coelurosauria</taxon>
        <taxon>Aves</taxon>
        <taxon>Neognathae</taxon>
        <taxon>Galloanserae</taxon>
        <taxon>Galliformes</taxon>
        <taxon>Phasianidae</taxon>
        <taxon>Phasianinae</taxon>
        <taxon>Pavo</taxon>
    </lineage>
</organism>
<feature type="region of interest" description="Disordered" evidence="1">
    <location>
        <begin position="57"/>
        <end position="124"/>
    </location>
</feature>